<dbReference type="InterPro" id="IPR036397">
    <property type="entry name" value="RNaseH_sf"/>
</dbReference>
<dbReference type="Gene3D" id="3.30.420.10">
    <property type="entry name" value="Ribonuclease H-like superfamily/Ribonuclease H"/>
    <property type="match status" value="1"/>
</dbReference>
<sequence>MAQKGLPFYWHDMRKEEEIFSKKQQGGGSLMVWGGFGYGGKLNLAFPSGRMKATDYQEMLETHLLQFADRNGGPNWIFQQDNAPIHVEKSS</sequence>
<dbReference type="EMBL" id="BGPR01006843">
    <property type="protein sequence ID" value="GBN22283.1"/>
    <property type="molecule type" value="Genomic_DNA"/>
</dbReference>
<organism evidence="1 2">
    <name type="scientific">Araneus ventricosus</name>
    <name type="common">Orbweaver spider</name>
    <name type="synonym">Epeira ventricosa</name>
    <dbReference type="NCBI Taxonomy" id="182803"/>
    <lineage>
        <taxon>Eukaryota</taxon>
        <taxon>Metazoa</taxon>
        <taxon>Ecdysozoa</taxon>
        <taxon>Arthropoda</taxon>
        <taxon>Chelicerata</taxon>
        <taxon>Arachnida</taxon>
        <taxon>Araneae</taxon>
        <taxon>Araneomorphae</taxon>
        <taxon>Entelegynae</taxon>
        <taxon>Araneoidea</taxon>
        <taxon>Araneidae</taxon>
        <taxon>Araneus</taxon>
    </lineage>
</organism>
<dbReference type="OrthoDB" id="4843387at2759"/>
<dbReference type="AlphaFoldDB" id="A0A4Y2M711"/>
<proteinExistence type="predicted"/>
<accession>A0A4Y2M711</accession>
<comment type="caution">
    <text evidence="1">The sequence shown here is derived from an EMBL/GenBank/DDBJ whole genome shotgun (WGS) entry which is preliminary data.</text>
</comment>
<protein>
    <submittedName>
        <fullName evidence="1">Transposable element Tc3 transposase</fullName>
    </submittedName>
</protein>
<dbReference type="Proteomes" id="UP000499080">
    <property type="component" value="Unassembled WGS sequence"/>
</dbReference>
<dbReference type="GO" id="GO:0003676">
    <property type="term" value="F:nucleic acid binding"/>
    <property type="evidence" value="ECO:0007669"/>
    <property type="project" value="InterPro"/>
</dbReference>
<name>A0A4Y2M711_ARAVE</name>
<reference evidence="1 2" key="1">
    <citation type="journal article" date="2019" name="Sci. Rep.">
        <title>Orb-weaving spider Araneus ventricosus genome elucidates the spidroin gene catalogue.</title>
        <authorList>
            <person name="Kono N."/>
            <person name="Nakamura H."/>
            <person name="Ohtoshi R."/>
            <person name="Moran D.A.P."/>
            <person name="Shinohara A."/>
            <person name="Yoshida Y."/>
            <person name="Fujiwara M."/>
            <person name="Mori M."/>
            <person name="Tomita M."/>
            <person name="Arakawa K."/>
        </authorList>
    </citation>
    <scope>NUCLEOTIDE SEQUENCE [LARGE SCALE GENOMIC DNA]</scope>
</reference>
<evidence type="ECO:0000313" key="2">
    <source>
        <dbReference type="Proteomes" id="UP000499080"/>
    </source>
</evidence>
<keyword evidence="2" id="KW-1185">Reference proteome</keyword>
<gene>
    <name evidence="1" type="primary">tc3a_230</name>
    <name evidence="1" type="ORF">AVEN_108549_1</name>
</gene>
<evidence type="ECO:0000313" key="1">
    <source>
        <dbReference type="EMBL" id="GBN22283.1"/>
    </source>
</evidence>